<dbReference type="GO" id="GO:0016847">
    <property type="term" value="F:1-aminocyclopropane-1-carboxylate synthase activity"/>
    <property type="evidence" value="ECO:0007669"/>
    <property type="project" value="UniProtKB-EC"/>
</dbReference>
<dbReference type="PRINTS" id="PR00753">
    <property type="entry name" value="ACCSYNTHASE"/>
</dbReference>
<dbReference type="EMBL" id="JAAIUW010000009">
    <property type="protein sequence ID" value="KAF7817408.1"/>
    <property type="molecule type" value="Genomic_DNA"/>
</dbReference>
<dbReference type="GO" id="GO:0008483">
    <property type="term" value="F:transaminase activity"/>
    <property type="evidence" value="ECO:0007669"/>
    <property type="project" value="TreeGrafter"/>
</dbReference>
<dbReference type="FunFam" id="3.90.1150.10:FF:000038">
    <property type="entry name" value="1-aminocyclopropane-1-carboxylate synthase 2"/>
    <property type="match status" value="1"/>
</dbReference>
<comment type="caution">
    <text evidence="12">The sequence shown here is derived from an EMBL/GenBank/DDBJ whole genome shotgun (WGS) entry which is preliminary data.</text>
</comment>
<dbReference type="CDD" id="cd00609">
    <property type="entry name" value="AAT_like"/>
    <property type="match status" value="1"/>
</dbReference>
<keyword evidence="6" id="KW-0292">Fruit ripening</keyword>
<dbReference type="PANTHER" id="PTHR43795">
    <property type="entry name" value="BIFUNCTIONAL ASPARTATE AMINOTRANSFERASE AND GLUTAMATE/ASPARTATE-PREPHENATE AMINOTRANSFERASE-RELATED"/>
    <property type="match status" value="1"/>
</dbReference>
<evidence type="ECO:0000256" key="2">
    <source>
        <dbReference type="ARBA" id="ARBA00011738"/>
    </source>
</evidence>
<accession>A0A834T8Q7</accession>
<evidence type="ECO:0000259" key="11">
    <source>
        <dbReference type="Pfam" id="PF00155"/>
    </source>
</evidence>
<dbReference type="GO" id="GO:0030170">
    <property type="term" value="F:pyridoxal phosphate binding"/>
    <property type="evidence" value="ECO:0007669"/>
    <property type="project" value="InterPro"/>
</dbReference>
<keyword evidence="3" id="KW-0266">Ethylene biosynthesis</keyword>
<dbReference type="Gene3D" id="3.90.1150.10">
    <property type="entry name" value="Aspartate Aminotransferase, domain 1"/>
    <property type="match status" value="1"/>
</dbReference>
<dbReference type="InterPro" id="IPR015422">
    <property type="entry name" value="PyrdxlP-dep_Trfase_small"/>
</dbReference>
<keyword evidence="4" id="KW-0949">S-adenosyl-L-methionine</keyword>
<dbReference type="PANTHER" id="PTHR43795:SF44">
    <property type="entry name" value="1-AMINOCYCLOPROPANE-1-CARBOXYLATE SYNTHASE 3-LIKE"/>
    <property type="match status" value="1"/>
</dbReference>
<evidence type="ECO:0000313" key="12">
    <source>
        <dbReference type="EMBL" id="KAF7817408.1"/>
    </source>
</evidence>
<dbReference type="GO" id="GO:0009693">
    <property type="term" value="P:ethylene biosynthetic process"/>
    <property type="evidence" value="ECO:0007669"/>
    <property type="project" value="UniProtKB-KW"/>
</dbReference>
<dbReference type="Gene3D" id="3.40.640.10">
    <property type="entry name" value="Type I PLP-dependent aspartate aminotransferase-like (Major domain)"/>
    <property type="match status" value="1"/>
</dbReference>
<evidence type="ECO:0000256" key="5">
    <source>
        <dbReference type="ARBA" id="ARBA00022898"/>
    </source>
</evidence>
<evidence type="ECO:0000256" key="8">
    <source>
        <dbReference type="ARBA" id="ARBA00039053"/>
    </source>
</evidence>
<comment type="similarity">
    <text evidence="1">Belongs to the class-I pyridoxal-phosphate-dependent aminotransferase family.</text>
</comment>
<comment type="pathway">
    <text evidence="7">Alkene biosynthesis; ethylene biosynthesis via S-adenosyl-L-methionine; ethylene from S-adenosyl-L-methionine: step 1/2.</text>
</comment>
<dbReference type="Pfam" id="PF00155">
    <property type="entry name" value="Aminotran_1_2"/>
    <property type="match status" value="1"/>
</dbReference>
<dbReference type="InterPro" id="IPR004838">
    <property type="entry name" value="NHTrfase_class1_PyrdxlP-BS"/>
</dbReference>
<evidence type="ECO:0000256" key="10">
    <source>
        <dbReference type="ARBA" id="ARBA00049554"/>
    </source>
</evidence>
<organism evidence="12 13">
    <name type="scientific">Senna tora</name>
    <dbReference type="NCBI Taxonomy" id="362788"/>
    <lineage>
        <taxon>Eukaryota</taxon>
        <taxon>Viridiplantae</taxon>
        <taxon>Streptophyta</taxon>
        <taxon>Embryophyta</taxon>
        <taxon>Tracheophyta</taxon>
        <taxon>Spermatophyta</taxon>
        <taxon>Magnoliopsida</taxon>
        <taxon>eudicotyledons</taxon>
        <taxon>Gunneridae</taxon>
        <taxon>Pentapetalae</taxon>
        <taxon>rosids</taxon>
        <taxon>fabids</taxon>
        <taxon>Fabales</taxon>
        <taxon>Fabaceae</taxon>
        <taxon>Caesalpinioideae</taxon>
        <taxon>Cassia clade</taxon>
        <taxon>Senna</taxon>
    </lineage>
</organism>
<dbReference type="InterPro" id="IPR015424">
    <property type="entry name" value="PyrdxlP-dep_Trfase"/>
</dbReference>
<dbReference type="SUPFAM" id="SSF53383">
    <property type="entry name" value="PLP-dependent transferases"/>
    <property type="match status" value="1"/>
</dbReference>
<dbReference type="InterPro" id="IPR004839">
    <property type="entry name" value="Aminotransferase_I/II_large"/>
</dbReference>
<evidence type="ECO:0000256" key="7">
    <source>
        <dbReference type="ARBA" id="ARBA00037888"/>
    </source>
</evidence>
<keyword evidence="5" id="KW-0663">Pyridoxal phosphate</keyword>
<comment type="catalytic activity">
    <reaction evidence="10">
        <text>S-adenosyl-L-methionine = 1-aminocyclopropane-1-carboxylate + S-methyl-5'-thioadenosine + H(+)</text>
        <dbReference type="Rhea" id="RHEA:21744"/>
        <dbReference type="ChEBI" id="CHEBI:15378"/>
        <dbReference type="ChEBI" id="CHEBI:17509"/>
        <dbReference type="ChEBI" id="CHEBI:58360"/>
        <dbReference type="ChEBI" id="CHEBI:59789"/>
        <dbReference type="EC" id="4.4.1.14"/>
    </reaction>
</comment>
<keyword evidence="13" id="KW-1185">Reference proteome</keyword>
<reference evidence="12" key="1">
    <citation type="submission" date="2020-09" db="EMBL/GenBank/DDBJ databases">
        <title>Genome-Enabled Discovery of Anthraquinone Biosynthesis in Senna tora.</title>
        <authorList>
            <person name="Kang S.-H."/>
            <person name="Pandey R.P."/>
            <person name="Lee C.-M."/>
            <person name="Sim J.-S."/>
            <person name="Jeong J.-T."/>
            <person name="Choi B.-S."/>
            <person name="Jung M."/>
            <person name="Ginzburg D."/>
            <person name="Zhao K."/>
            <person name="Won S.Y."/>
            <person name="Oh T.-J."/>
            <person name="Yu Y."/>
            <person name="Kim N.-H."/>
            <person name="Lee O.R."/>
            <person name="Lee T.-H."/>
            <person name="Bashyal P."/>
            <person name="Kim T.-S."/>
            <person name="Lee W.-H."/>
            <person name="Kawkins C."/>
            <person name="Kim C.-K."/>
            <person name="Kim J.S."/>
            <person name="Ahn B.O."/>
            <person name="Rhee S.Y."/>
            <person name="Sohng J.K."/>
        </authorList>
    </citation>
    <scope>NUCLEOTIDE SEQUENCE</scope>
    <source>
        <tissue evidence="12">Leaf</tissue>
    </source>
</reference>
<name>A0A834T8Q7_9FABA</name>
<feature type="domain" description="Aminotransferase class I/classII large" evidence="11">
    <location>
        <begin position="35"/>
        <end position="331"/>
    </location>
</feature>
<gene>
    <name evidence="12" type="ORF">G2W53_031377</name>
</gene>
<comment type="subunit">
    <text evidence="2">Homodimer.</text>
</comment>
<sequence length="373" mass="42018">MGWDLGNLVAKGMDQDRRKIGMLDGLKILRGNIDAFRMGAYPGEAFLLPTPYYPGFDRDLKWRTGVEIVPIHCSSSNGFRISSSALEEAYQQARTHNLKVKGVLITNPSNPLGITMTRTELSHLIHFAIDKNIHIISDEIYSGTVFDSPTFVSIMEVANEKIQQDAGIWNRIHIVYSLSKDLGVPGFRVGMIYSNNQMVVGAATKMSSFGLVSSQTQYLLANLLSDKKFTEEYMKETARRLKKRKEKLVCGLRNAGIGCLKSNAGLFCWVDMRHLLSSLTFEAEKELWRRIVREVGLNISPGSSCHCSEAGWFRVCFANMSEQTLQVAMRRMKLFTDSALSSVRPTTDTTTRSLPRWISHTQLSSHDWEFNTS</sequence>
<evidence type="ECO:0000256" key="1">
    <source>
        <dbReference type="ARBA" id="ARBA00007441"/>
    </source>
</evidence>
<dbReference type="AlphaFoldDB" id="A0A834T8Q7"/>
<dbReference type="GO" id="GO:0009835">
    <property type="term" value="P:fruit ripening"/>
    <property type="evidence" value="ECO:0007669"/>
    <property type="project" value="UniProtKB-KW"/>
</dbReference>
<evidence type="ECO:0000313" key="13">
    <source>
        <dbReference type="Proteomes" id="UP000634136"/>
    </source>
</evidence>
<evidence type="ECO:0000256" key="3">
    <source>
        <dbReference type="ARBA" id="ARBA00022666"/>
    </source>
</evidence>
<dbReference type="InterPro" id="IPR050478">
    <property type="entry name" value="Ethylene_sulfur-biosynth"/>
</dbReference>
<dbReference type="OrthoDB" id="691673at2759"/>
<dbReference type="InterPro" id="IPR015421">
    <property type="entry name" value="PyrdxlP-dep_Trfase_major"/>
</dbReference>
<dbReference type="Proteomes" id="UP000634136">
    <property type="component" value="Unassembled WGS sequence"/>
</dbReference>
<dbReference type="PROSITE" id="PS00105">
    <property type="entry name" value="AA_TRANSFER_CLASS_1"/>
    <property type="match status" value="1"/>
</dbReference>
<evidence type="ECO:0000256" key="4">
    <source>
        <dbReference type="ARBA" id="ARBA00022691"/>
    </source>
</evidence>
<evidence type="ECO:0000256" key="9">
    <source>
        <dbReference type="ARBA" id="ARBA00042673"/>
    </source>
</evidence>
<proteinExistence type="inferred from homology"/>
<dbReference type="EC" id="4.4.1.14" evidence="8"/>
<protein>
    <recommendedName>
        <fullName evidence="8">1-aminocyclopropane-1-carboxylate synthase</fullName>
        <ecNumber evidence="8">4.4.1.14</ecNumber>
    </recommendedName>
    <alternativeName>
        <fullName evidence="9">S-adenosyl-L-methionine methylthioadenosine-lyase</fullName>
    </alternativeName>
</protein>
<evidence type="ECO:0000256" key="6">
    <source>
        <dbReference type="ARBA" id="ARBA00033478"/>
    </source>
</evidence>